<dbReference type="Gene3D" id="3.10.310.70">
    <property type="match status" value="1"/>
</dbReference>
<protein>
    <submittedName>
        <fullName evidence="2">N-substituted formamide deformylase</fullName>
        <ecNumber evidence="2">3.5.1.91</ecNumber>
    </submittedName>
</protein>
<evidence type="ECO:0000313" key="3">
    <source>
        <dbReference type="Proteomes" id="UP000194360"/>
    </source>
</evidence>
<dbReference type="EMBL" id="MIGB01000008">
    <property type="protein sequence ID" value="OSY41529.1"/>
    <property type="molecule type" value="Genomic_DNA"/>
</dbReference>
<evidence type="ECO:0000313" key="2">
    <source>
        <dbReference type="EMBL" id="OSY41529.1"/>
    </source>
</evidence>
<dbReference type="GO" id="GO:0016810">
    <property type="term" value="F:hydrolase activity, acting on carbon-nitrogen (but not peptide) bonds"/>
    <property type="evidence" value="ECO:0007669"/>
    <property type="project" value="InterPro"/>
</dbReference>
<dbReference type="InterPro" id="IPR011059">
    <property type="entry name" value="Metal-dep_hydrolase_composite"/>
</dbReference>
<dbReference type="PANTHER" id="PTHR22642">
    <property type="entry name" value="IMIDAZOLONEPROPIONASE"/>
    <property type="match status" value="1"/>
</dbReference>
<gene>
    <name evidence="2" type="primary">nfdA_1</name>
    <name evidence="2" type="ORF">BG845_02020</name>
</gene>
<dbReference type="STRING" id="2074.BG845_02020"/>
<dbReference type="SUPFAM" id="SSF51556">
    <property type="entry name" value="Metallo-dependent hydrolases"/>
    <property type="match status" value="1"/>
</dbReference>
<dbReference type="Pfam" id="PF07969">
    <property type="entry name" value="Amidohydro_3"/>
    <property type="match status" value="1"/>
</dbReference>
<sequence length="506" mass="53004">MTPVLLRSVRPLLPGCDALGEPVDVLLSGQRVVAVGPGLDPGWAEIVECDGRALLPGLWDHHVHMAQWSLARRRLDLSGARSAADCAALVADRIAADPPAPGEVLIGFGFRDALWPDEAHRSLLDAVSVSAAGDVPVVLVSGDLHQGWLNGAAAARFGHRGHPTGRIRESEFFAITVALQDVPAEVLDGFVAEAVRAASARGVVGIVDFEAPWSLPDWRRRIDAGVTGLRVEASVWPDRLEEMIATGLRSGDVVEGSGGLLTAGPLKVITDGSLNTRTAYCYDPYPAPPGVVLDHPCGLLVVPPGELRPLLARAHGAGLTAALHAIGDHANTLVLDAFAGTGARGRIEHAQLLTDDDVPRFADLGLIASVQPEHALDDRDVADRLWAGRTGRAFAFASLHRAGARLALGSDAPVAPLDPWIALAAAVHRSADDRERWHPEQEIGRATALGASFGVVPGSAAAVTEGARADLVLTDLDPASCDPAALRAMPVAGTLVGGRWTHRTGI</sequence>
<dbReference type="Proteomes" id="UP000194360">
    <property type="component" value="Unassembled WGS sequence"/>
</dbReference>
<dbReference type="AlphaFoldDB" id="A0A1Y2N2Z1"/>
<organism evidence="2 3">
    <name type="scientific">Pseudonocardia autotrophica</name>
    <name type="common">Amycolata autotrophica</name>
    <name type="synonym">Nocardia autotrophica</name>
    <dbReference type="NCBI Taxonomy" id="2074"/>
    <lineage>
        <taxon>Bacteria</taxon>
        <taxon>Bacillati</taxon>
        <taxon>Actinomycetota</taxon>
        <taxon>Actinomycetes</taxon>
        <taxon>Pseudonocardiales</taxon>
        <taxon>Pseudonocardiaceae</taxon>
        <taxon>Pseudonocardia</taxon>
    </lineage>
</organism>
<accession>A0A1Y2N2Z1</accession>
<dbReference type="Gene3D" id="3.20.20.140">
    <property type="entry name" value="Metal-dependent hydrolases"/>
    <property type="match status" value="1"/>
</dbReference>
<dbReference type="OrthoDB" id="3173428at2"/>
<dbReference type="InterPro" id="IPR032466">
    <property type="entry name" value="Metal_Hydrolase"/>
</dbReference>
<reference evidence="2 3" key="1">
    <citation type="submission" date="2016-09" db="EMBL/GenBank/DDBJ databases">
        <title>Pseudonocardia autotrophica DSM535, a candidate organism with high potential of specific P450 cytochromes.</title>
        <authorList>
            <person name="Grumaz C."/>
            <person name="Vainshtein Y."/>
            <person name="Kirstahler P."/>
            <person name="Sohn K."/>
        </authorList>
    </citation>
    <scope>NUCLEOTIDE SEQUENCE [LARGE SCALE GENOMIC DNA]</scope>
    <source>
        <strain evidence="2 3">DSM 535</strain>
    </source>
</reference>
<proteinExistence type="predicted"/>
<feature type="domain" description="Amidohydrolase 3" evidence="1">
    <location>
        <begin position="45"/>
        <end position="500"/>
    </location>
</feature>
<name>A0A1Y2N2Z1_PSEAH</name>
<dbReference type="PANTHER" id="PTHR22642:SF2">
    <property type="entry name" value="PROTEIN LONG AFTER FAR-RED 3"/>
    <property type="match status" value="1"/>
</dbReference>
<keyword evidence="2" id="KW-0378">Hydrolase</keyword>
<dbReference type="RefSeq" id="WP_085912292.1">
    <property type="nucleotide sequence ID" value="NZ_AP018920.1"/>
</dbReference>
<keyword evidence="3" id="KW-1185">Reference proteome</keyword>
<evidence type="ECO:0000259" key="1">
    <source>
        <dbReference type="Pfam" id="PF07969"/>
    </source>
</evidence>
<dbReference type="Gene3D" id="2.30.40.10">
    <property type="entry name" value="Urease, subunit C, domain 1"/>
    <property type="match status" value="1"/>
</dbReference>
<comment type="caution">
    <text evidence="2">The sequence shown here is derived from an EMBL/GenBank/DDBJ whole genome shotgun (WGS) entry which is preliminary data.</text>
</comment>
<dbReference type="SUPFAM" id="SSF51338">
    <property type="entry name" value="Composite domain of metallo-dependent hydrolases"/>
    <property type="match status" value="1"/>
</dbReference>
<dbReference type="EC" id="3.5.1.91" evidence="2"/>
<dbReference type="InterPro" id="IPR013108">
    <property type="entry name" value="Amidohydro_3"/>
</dbReference>